<feature type="signal peptide" evidence="3">
    <location>
        <begin position="1"/>
        <end position="25"/>
    </location>
</feature>
<dbReference type="RefSeq" id="WP_203890835.1">
    <property type="nucleotide sequence ID" value="NZ_BOOH01000019.1"/>
</dbReference>
<evidence type="ECO:0000256" key="2">
    <source>
        <dbReference type="SAM" id="Phobius"/>
    </source>
</evidence>
<comment type="caution">
    <text evidence="4">The sequence shown here is derived from an EMBL/GenBank/DDBJ whole genome shotgun (WGS) entry which is preliminary data.</text>
</comment>
<proteinExistence type="predicted"/>
<reference evidence="4 5" key="1">
    <citation type="submission" date="2021-01" db="EMBL/GenBank/DDBJ databases">
        <title>Whole genome shotgun sequence of Planobispora longispora NBRC 13918.</title>
        <authorList>
            <person name="Komaki H."/>
            <person name="Tamura T."/>
        </authorList>
    </citation>
    <scope>NUCLEOTIDE SEQUENCE [LARGE SCALE GENOMIC DNA]</scope>
    <source>
        <strain evidence="4 5">NBRC 13918</strain>
    </source>
</reference>
<keyword evidence="2" id="KW-0812">Transmembrane</keyword>
<feature type="transmembrane region" description="Helical" evidence="2">
    <location>
        <begin position="332"/>
        <end position="354"/>
    </location>
</feature>
<keyword evidence="3" id="KW-0732">Signal</keyword>
<evidence type="ECO:0000313" key="4">
    <source>
        <dbReference type="EMBL" id="GIH76232.1"/>
    </source>
</evidence>
<evidence type="ECO:0000256" key="1">
    <source>
        <dbReference type="SAM" id="MobiDB-lite"/>
    </source>
</evidence>
<dbReference type="SUPFAM" id="SSF63829">
    <property type="entry name" value="Calcium-dependent phosphotriesterase"/>
    <property type="match status" value="1"/>
</dbReference>
<keyword evidence="2" id="KW-0472">Membrane</keyword>
<keyword evidence="2" id="KW-1133">Transmembrane helix</keyword>
<organism evidence="4 5">
    <name type="scientific">Planobispora longispora</name>
    <dbReference type="NCBI Taxonomy" id="28887"/>
    <lineage>
        <taxon>Bacteria</taxon>
        <taxon>Bacillati</taxon>
        <taxon>Actinomycetota</taxon>
        <taxon>Actinomycetes</taxon>
        <taxon>Streptosporangiales</taxon>
        <taxon>Streptosporangiaceae</taxon>
        <taxon>Planobispora</taxon>
    </lineage>
</organism>
<gene>
    <name evidence="4" type="ORF">Plo01_26610</name>
</gene>
<evidence type="ECO:0008006" key="6">
    <source>
        <dbReference type="Google" id="ProtNLM"/>
    </source>
</evidence>
<dbReference type="Gene3D" id="2.130.10.10">
    <property type="entry name" value="YVTN repeat-like/Quinoprotein amine dehydrogenase"/>
    <property type="match status" value="1"/>
</dbReference>
<evidence type="ECO:0000256" key="3">
    <source>
        <dbReference type="SAM" id="SignalP"/>
    </source>
</evidence>
<feature type="chain" id="PRO_5035323410" description="WD40 repeat domain-containing protein" evidence="3">
    <location>
        <begin position="26"/>
        <end position="379"/>
    </location>
</feature>
<accession>A0A8J3W4X5</accession>
<dbReference type="InterPro" id="IPR015943">
    <property type="entry name" value="WD40/YVTN_repeat-like_dom_sf"/>
</dbReference>
<sequence>MARRTALLPFLTLVCAGLLPSTAHALARIPQPPEPLFQVVGEHINESSGLAVSADGKRYYTVPDAGRPAEVYAVDGKGKTKVILALPQPELNEDWEDVAVARAADGTGQLYIADTGDAFVARTAGSLPERTSYRLLRVTEPAASASGRVALAGNQVEVFTLVYADGAPHNSEALLVHPVTGKVFLVEKAEKAGRKSGLWSVPGALKASGSNVLRQALADLKIVGVSGAAFSPDGDRVVIRNATTAYLWWIEDEDVAKSMRAKPIEIDLPVQRQGEGVAFTPDGRSLLVNSEGLNQPMWRVPLPADAATGGAEPELPGQDPAQLAAPPAGGDGLMFAVAGLAGVAAAGVLALAVVRGRRGPAGVKAVSPPPAAAGEGRPL</sequence>
<evidence type="ECO:0000313" key="5">
    <source>
        <dbReference type="Proteomes" id="UP000616724"/>
    </source>
</evidence>
<dbReference type="AlphaFoldDB" id="A0A8J3W4X5"/>
<protein>
    <recommendedName>
        <fullName evidence="6">WD40 repeat domain-containing protein</fullName>
    </recommendedName>
</protein>
<dbReference type="EMBL" id="BOOH01000019">
    <property type="protein sequence ID" value="GIH76232.1"/>
    <property type="molecule type" value="Genomic_DNA"/>
</dbReference>
<keyword evidence="5" id="KW-1185">Reference proteome</keyword>
<name>A0A8J3W4X5_9ACTN</name>
<feature type="region of interest" description="Disordered" evidence="1">
    <location>
        <begin position="360"/>
        <end position="379"/>
    </location>
</feature>
<dbReference type="Proteomes" id="UP000616724">
    <property type="component" value="Unassembled WGS sequence"/>
</dbReference>